<feature type="transmembrane region" description="Helical" evidence="7">
    <location>
        <begin position="280"/>
        <end position="300"/>
    </location>
</feature>
<comment type="subcellular location">
    <subcellularLocation>
        <location evidence="1 7">Cell membrane</location>
        <topology evidence="1 7">Multi-pass membrane protein</topology>
    </subcellularLocation>
</comment>
<keyword evidence="2 7" id="KW-0813">Transport</keyword>
<accession>A0A2R5ESE5</accession>
<keyword evidence="4 7" id="KW-0812">Transmembrane</keyword>
<feature type="transmembrane region" description="Helical" evidence="7">
    <location>
        <begin position="127"/>
        <end position="147"/>
    </location>
</feature>
<evidence type="ECO:0000256" key="4">
    <source>
        <dbReference type="ARBA" id="ARBA00022692"/>
    </source>
</evidence>
<dbReference type="PANTHER" id="PTHR30193:SF41">
    <property type="entry name" value="DIACETYLCHITOBIOSE UPTAKE SYSTEM PERMEASE PROTEIN NGCF"/>
    <property type="match status" value="1"/>
</dbReference>
<evidence type="ECO:0000256" key="5">
    <source>
        <dbReference type="ARBA" id="ARBA00022989"/>
    </source>
</evidence>
<protein>
    <submittedName>
        <fullName evidence="10">ABC transporter permease</fullName>
    </submittedName>
</protein>
<dbReference type="GO" id="GO:0005886">
    <property type="term" value="C:plasma membrane"/>
    <property type="evidence" value="ECO:0007669"/>
    <property type="project" value="UniProtKB-SubCell"/>
</dbReference>
<feature type="domain" description="ABC transmembrane type-1" evidence="9">
    <location>
        <begin position="90"/>
        <end position="301"/>
    </location>
</feature>
<evidence type="ECO:0000313" key="11">
    <source>
        <dbReference type="Proteomes" id="UP000245202"/>
    </source>
</evidence>
<dbReference type="Proteomes" id="UP000245202">
    <property type="component" value="Unassembled WGS sequence"/>
</dbReference>
<keyword evidence="3" id="KW-1003">Cell membrane</keyword>
<gene>
    <name evidence="10" type="ORF">PAT3040_01224</name>
</gene>
<dbReference type="InterPro" id="IPR035906">
    <property type="entry name" value="MetI-like_sf"/>
</dbReference>
<comment type="caution">
    <text evidence="10">The sequence shown here is derived from an EMBL/GenBank/DDBJ whole genome shotgun (WGS) entry which is preliminary data.</text>
</comment>
<keyword evidence="11" id="KW-1185">Reference proteome</keyword>
<name>A0A2R5ESE5_9BACL</name>
<dbReference type="Gene3D" id="1.10.3720.10">
    <property type="entry name" value="MetI-like"/>
    <property type="match status" value="1"/>
</dbReference>
<dbReference type="SUPFAM" id="SSF161098">
    <property type="entry name" value="MetI-like"/>
    <property type="match status" value="1"/>
</dbReference>
<evidence type="ECO:0000256" key="7">
    <source>
        <dbReference type="RuleBase" id="RU363032"/>
    </source>
</evidence>
<organism evidence="10 11">
    <name type="scientific">Paenibacillus agaridevorans</name>
    <dbReference type="NCBI Taxonomy" id="171404"/>
    <lineage>
        <taxon>Bacteria</taxon>
        <taxon>Bacillati</taxon>
        <taxon>Bacillota</taxon>
        <taxon>Bacilli</taxon>
        <taxon>Bacillales</taxon>
        <taxon>Paenibacillaceae</taxon>
        <taxon>Paenibacillus</taxon>
    </lineage>
</organism>
<comment type="similarity">
    <text evidence="7">Belongs to the binding-protein-dependent transport system permease family.</text>
</comment>
<feature type="transmembrane region" description="Helical" evidence="7">
    <location>
        <begin position="177"/>
        <end position="198"/>
    </location>
</feature>
<dbReference type="AlphaFoldDB" id="A0A2R5ESE5"/>
<evidence type="ECO:0000256" key="6">
    <source>
        <dbReference type="ARBA" id="ARBA00023136"/>
    </source>
</evidence>
<dbReference type="Pfam" id="PF00528">
    <property type="entry name" value="BPD_transp_1"/>
    <property type="match status" value="1"/>
</dbReference>
<dbReference type="InterPro" id="IPR000515">
    <property type="entry name" value="MetI-like"/>
</dbReference>
<dbReference type="InterPro" id="IPR051393">
    <property type="entry name" value="ABC_transporter_permease"/>
</dbReference>
<feature type="transmembrane region" description="Helical" evidence="7">
    <location>
        <begin position="31"/>
        <end position="52"/>
    </location>
</feature>
<feature type="transmembrane region" description="Helical" evidence="7">
    <location>
        <begin position="94"/>
        <end position="115"/>
    </location>
</feature>
<dbReference type="PANTHER" id="PTHR30193">
    <property type="entry name" value="ABC TRANSPORTER PERMEASE PROTEIN"/>
    <property type="match status" value="1"/>
</dbReference>
<sequence>MEQTTAVPMNGQHQPKTRQGTQRTGKYKRYLWGYLFLLPAVITFTLFLWLPIFKGVLNSFYIVDFVKGNSFAGFDNYKTIFADRDVMTAVKNTLYYMGLALAIGFWVPILIAIAISEMRRFQGFARVAAYLPYVVPFVVLYGVWRWLYDPVGPINAVLKAVGIGGISFMVDRNWSMISIVIMETWQSFGSAMLIYLAAVLSVPRDWYEAAEIDGAGIWSRIRHITLPAIKGQILLLLMLQLIATSQGFQTQFAMLDGGPNNATLTYALLIVKYAFVRLDYGVASALGVLMFLALSILAIFQYRINNRGGIGQ</sequence>
<reference evidence="10 11" key="1">
    <citation type="submission" date="2017-08" db="EMBL/GenBank/DDBJ databases">
        <title>Substantial Increase in Enzyme Production by Combined Drug-Resistance Mutations in Paenibacillus agaridevorans.</title>
        <authorList>
            <person name="Tanaka Y."/>
            <person name="Funane K."/>
            <person name="Hosaka T."/>
            <person name="Shiwa Y."/>
            <person name="Fujita N."/>
            <person name="Miyazaki T."/>
            <person name="Yoshikawa H."/>
            <person name="Murakami K."/>
            <person name="Kasahara K."/>
            <person name="Inaoka T."/>
            <person name="Hiraga Y."/>
            <person name="Ochi K."/>
        </authorList>
    </citation>
    <scope>NUCLEOTIDE SEQUENCE [LARGE SCALE GENOMIC DNA]</scope>
    <source>
        <strain evidence="10 11">T-3040</strain>
    </source>
</reference>
<dbReference type="PROSITE" id="PS50928">
    <property type="entry name" value="ABC_TM1"/>
    <property type="match status" value="1"/>
</dbReference>
<dbReference type="CDD" id="cd06261">
    <property type="entry name" value="TM_PBP2"/>
    <property type="match status" value="1"/>
</dbReference>
<feature type="region of interest" description="Disordered" evidence="8">
    <location>
        <begin position="1"/>
        <end position="21"/>
    </location>
</feature>
<dbReference type="RefSeq" id="WP_108991904.1">
    <property type="nucleotide sequence ID" value="NZ_BDQX01000054.1"/>
</dbReference>
<evidence type="ECO:0000256" key="2">
    <source>
        <dbReference type="ARBA" id="ARBA00022448"/>
    </source>
</evidence>
<dbReference type="EMBL" id="BDQX01000054">
    <property type="protein sequence ID" value="GBG06693.1"/>
    <property type="molecule type" value="Genomic_DNA"/>
</dbReference>
<evidence type="ECO:0000256" key="1">
    <source>
        <dbReference type="ARBA" id="ARBA00004651"/>
    </source>
</evidence>
<proteinExistence type="inferred from homology"/>
<evidence type="ECO:0000256" key="3">
    <source>
        <dbReference type="ARBA" id="ARBA00022475"/>
    </source>
</evidence>
<dbReference type="GO" id="GO:0055085">
    <property type="term" value="P:transmembrane transport"/>
    <property type="evidence" value="ECO:0007669"/>
    <property type="project" value="InterPro"/>
</dbReference>
<evidence type="ECO:0000313" key="10">
    <source>
        <dbReference type="EMBL" id="GBG06693.1"/>
    </source>
</evidence>
<keyword evidence="6 7" id="KW-0472">Membrane</keyword>
<evidence type="ECO:0000259" key="9">
    <source>
        <dbReference type="PROSITE" id="PS50928"/>
    </source>
</evidence>
<evidence type="ECO:0000256" key="8">
    <source>
        <dbReference type="SAM" id="MobiDB-lite"/>
    </source>
</evidence>
<keyword evidence="5 7" id="KW-1133">Transmembrane helix</keyword>
<feature type="transmembrane region" description="Helical" evidence="7">
    <location>
        <begin position="153"/>
        <end position="170"/>
    </location>
</feature>